<feature type="transmembrane region" description="Helical" evidence="6">
    <location>
        <begin position="186"/>
        <end position="212"/>
    </location>
</feature>
<dbReference type="Proteomes" id="UP000014400">
    <property type="component" value="Unassembled WGS sequence"/>
</dbReference>
<protein>
    <recommendedName>
        <fullName evidence="7">EamA domain-containing protein</fullName>
    </recommendedName>
</protein>
<evidence type="ECO:0000259" key="7">
    <source>
        <dbReference type="Pfam" id="PF00892"/>
    </source>
</evidence>
<evidence type="ECO:0000256" key="5">
    <source>
        <dbReference type="ARBA" id="ARBA00023136"/>
    </source>
</evidence>
<feature type="transmembrane region" description="Helical" evidence="6">
    <location>
        <begin position="12"/>
        <end position="36"/>
    </location>
</feature>
<dbReference type="InterPro" id="IPR037185">
    <property type="entry name" value="EmrE-like"/>
</dbReference>
<feature type="transmembrane region" description="Helical" evidence="6">
    <location>
        <begin position="155"/>
        <end position="174"/>
    </location>
</feature>
<feature type="transmembrane region" description="Helical" evidence="6">
    <location>
        <begin position="42"/>
        <end position="60"/>
    </location>
</feature>
<keyword evidence="3 6" id="KW-0812">Transmembrane</keyword>
<dbReference type="InterPro" id="IPR000620">
    <property type="entry name" value="EamA_dom"/>
</dbReference>
<name>S3CB83_9BURK</name>
<dbReference type="Pfam" id="PF00892">
    <property type="entry name" value="EamA"/>
    <property type="match status" value="2"/>
</dbReference>
<dbReference type="PANTHER" id="PTHR42920:SF5">
    <property type="entry name" value="EAMA DOMAIN-CONTAINING PROTEIN"/>
    <property type="match status" value="1"/>
</dbReference>
<accession>S3CB83</accession>
<evidence type="ECO:0000256" key="6">
    <source>
        <dbReference type="SAM" id="Phobius"/>
    </source>
</evidence>
<feature type="transmembrane region" description="Helical" evidence="6">
    <location>
        <begin position="126"/>
        <end position="143"/>
    </location>
</feature>
<keyword evidence="5 6" id="KW-0472">Membrane</keyword>
<reference evidence="8 9" key="1">
    <citation type="submission" date="2013-04" db="EMBL/GenBank/DDBJ databases">
        <title>The Genome Sequence of Sutterella wadsworthensis HGA0223.</title>
        <authorList>
            <consortium name="The Broad Institute Genomics Platform"/>
            <person name="Earl A."/>
            <person name="Ward D."/>
            <person name="Feldgarden M."/>
            <person name="Gevers D."/>
            <person name="Schmidt T.M."/>
            <person name="Dover J."/>
            <person name="Dai D."/>
            <person name="Walker B."/>
            <person name="Young S."/>
            <person name="Zeng Q."/>
            <person name="Gargeya S."/>
            <person name="Fitzgerald M."/>
            <person name="Haas B."/>
            <person name="Abouelleil A."/>
            <person name="Allen A.W."/>
            <person name="Alvarado L."/>
            <person name="Arachchi H.M."/>
            <person name="Berlin A.M."/>
            <person name="Chapman S.B."/>
            <person name="Gainer-Dewar J."/>
            <person name="Goldberg J."/>
            <person name="Griggs A."/>
            <person name="Gujja S."/>
            <person name="Hansen M."/>
            <person name="Howarth C."/>
            <person name="Imamovic A."/>
            <person name="Ireland A."/>
            <person name="Larimer J."/>
            <person name="McCowan C."/>
            <person name="Murphy C."/>
            <person name="Pearson M."/>
            <person name="Poon T.W."/>
            <person name="Priest M."/>
            <person name="Roberts A."/>
            <person name="Saif S."/>
            <person name="Shea T."/>
            <person name="Sisk P."/>
            <person name="Sykes S."/>
            <person name="Wortman J."/>
            <person name="Nusbaum C."/>
            <person name="Birren B."/>
        </authorList>
    </citation>
    <scope>NUCLEOTIDE SEQUENCE [LARGE SCALE GENOMIC DNA]</scope>
    <source>
        <strain evidence="8 9">HGA0223</strain>
    </source>
</reference>
<dbReference type="InterPro" id="IPR051258">
    <property type="entry name" value="Diverse_Substrate_Transporter"/>
</dbReference>
<dbReference type="PATRIC" id="fig|1203554.3.peg.2123"/>
<dbReference type="EMBL" id="ATCF01000030">
    <property type="protein sequence ID" value="EPD97899.1"/>
    <property type="molecule type" value="Genomic_DNA"/>
</dbReference>
<evidence type="ECO:0000313" key="8">
    <source>
        <dbReference type="EMBL" id="EPD97899.1"/>
    </source>
</evidence>
<feature type="transmembrane region" description="Helical" evidence="6">
    <location>
        <begin position="72"/>
        <end position="88"/>
    </location>
</feature>
<feature type="transmembrane region" description="Helical" evidence="6">
    <location>
        <begin position="94"/>
        <end position="119"/>
    </location>
</feature>
<comment type="subcellular location">
    <subcellularLocation>
        <location evidence="1">Cell membrane</location>
        <topology evidence="1">Multi-pass membrane protein</topology>
    </subcellularLocation>
</comment>
<feature type="domain" description="EamA" evidence="7">
    <location>
        <begin position="16"/>
        <end position="142"/>
    </location>
</feature>
<comment type="caution">
    <text evidence="8">The sequence shown here is derived from an EMBL/GenBank/DDBJ whole genome shotgun (WGS) entry which is preliminary data.</text>
</comment>
<evidence type="ECO:0000313" key="9">
    <source>
        <dbReference type="Proteomes" id="UP000014400"/>
    </source>
</evidence>
<dbReference type="GeneID" id="64062586"/>
<dbReference type="AlphaFoldDB" id="S3CB83"/>
<feature type="transmembrane region" description="Helical" evidence="6">
    <location>
        <begin position="278"/>
        <end position="296"/>
    </location>
</feature>
<feature type="transmembrane region" description="Helical" evidence="6">
    <location>
        <begin position="224"/>
        <end position="245"/>
    </location>
</feature>
<keyword evidence="9" id="KW-1185">Reference proteome</keyword>
<dbReference type="PANTHER" id="PTHR42920">
    <property type="entry name" value="OS03G0707200 PROTEIN-RELATED"/>
    <property type="match status" value="1"/>
</dbReference>
<evidence type="ECO:0000256" key="1">
    <source>
        <dbReference type="ARBA" id="ARBA00004651"/>
    </source>
</evidence>
<evidence type="ECO:0000256" key="3">
    <source>
        <dbReference type="ARBA" id="ARBA00022692"/>
    </source>
</evidence>
<keyword evidence="2" id="KW-1003">Cell membrane</keyword>
<dbReference type="GO" id="GO:0005886">
    <property type="term" value="C:plasma membrane"/>
    <property type="evidence" value="ECO:0007669"/>
    <property type="project" value="UniProtKB-SubCell"/>
</dbReference>
<feature type="transmembrane region" description="Helical" evidence="6">
    <location>
        <begin position="252"/>
        <end position="272"/>
    </location>
</feature>
<dbReference type="eggNOG" id="COG0697">
    <property type="taxonomic scope" value="Bacteria"/>
</dbReference>
<dbReference type="STRING" id="1203554.HMPREF1476_02042"/>
<feature type="domain" description="EamA" evidence="7">
    <location>
        <begin position="154"/>
        <end position="294"/>
    </location>
</feature>
<evidence type="ECO:0000256" key="2">
    <source>
        <dbReference type="ARBA" id="ARBA00022475"/>
    </source>
</evidence>
<dbReference type="RefSeq" id="WP_016475110.1">
    <property type="nucleotide sequence ID" value="NZ_KE150481.1"/>
</dbReference>
<dbReference type="HOGENOM" id="CLU_033863_21_0_4"/>
<evidence type="ECO:0000256" key="4">
    <source>
        <dbReference type="ARBA" id="ARBA00022989"/>
    </source>
</evidence>
<sequence>MIPKALVGQSALLPFLALIAATGFWGSSFITVARTLESTDPFTLVFLRFGVGALLVALWLRGRIFRIPLETWKMGAVCAVVIYASYLFNHIGLMTILSSTSGFLTALYVPITPFLFWAIAGRRPELCAFAGAAVAFSGLVLLADPFNLEFSSSWGEWTTIFSAFLSALEIILMGRFAPRCKAPEIAFVQIALVALFALAGTAVAHFCAPAVGWTLTPTALDLNLVFGVVWLAVILTCAQLLLAWAQKYVPPAQAAVIFALESIFAAVIGWFAGERLGLLGLTGGLCIVLGILITEYPRIMGKSR</sequence>
<proteinExistence type="predicted"/>
<organism evidence="8 9">
    <name type="scientific">Sutterella wadsworthensis HGA0223</name>
    <dbReference type="NCBI Taxonomy" id="1203554"/>
    <lineage>
        <taxon>Bacteria</taxon>
        <taxon>Pseudomonadati</taxon>
        <taxon>Pseudomonadota</taxon>
        <taxon>Betaproteobacteria</taxon>
        <taxon>Burkholderiales</taxon>
        <taxon>Sutterellaceae</taxon>
        <taxon>Sutterella</taxon>
    </lineage>
</organism>
<gene>
    <name evidence="8" type="ORF">HMPREF1476_02042</name>
</gene>
<keyword evidence="4 6" id="KW-1133">Transmembrane helix</keyword>
<dbReference type="SUPFAM" id="SSF103481">
    <property type="entry name" value="Multidrug resistance efflux transporter EmrE"/>
    <property type="match status" value="2"/>
</dbReference>